<dbReference type="Gene3D" id="1.10.443.10">
    <property type="entry name" value="Intergrase catalytic core"/>
    <property type="match status" value="1"/>
</dbReference>
<dbReference type="Proteomes" id="UP001159405">
    <property type="component" value="Unassembled WGS sequence"/>
</dbReference>
<dbReference type="PANTHER" id="PTHR46963">
    <property type="entry name" value="SIMILAR TO RIKEN CDNA E130308A19"/>
    <property type="match status" value="1"/>
</dbReference>
<dbReference type="InterPro" id="IPR013762">
    <property type="entry name" value="Integrase-like_cat_sf"/>
</dbReference>
<evidence type="ECO:0000256" key="1">
    <source>
        <dbReference type="ARBA" id="ARBA00022499"/>
    </source>
</evidence>
<dbReference type="InterPro" id="IPR021893">
    <property type="entry name" value="ZMYM2-like_C"/>
</dbReference>
<evidence type="ECO:0000259" key="5">
    <source>
        <dbReference type="Pfam" id="PF12012"/>
    </source>
</evidence>
<keyword evidence="4" id="KW-0233">DNA recombination</keyword>
<dbReference type="InterPro" id="IPR011010">
    <property type="entry name" value="DNA_brk_join_enz"/>
</dbReference>
<gene>
    <name evidence="6" type="ORF">PLOB_00033059</name>
</gene>
<keyword evidence="7" id="KW-1185">Reference proteome</keyword>
<proteinExistence type="predicted"/>
<dbReference type="Pfam" id="PF12012">
    <property type="entry name" value="DUF3504"/>
    <property type="match status" value="1"/>
</dbReference>
<evidence type="ECO:0000256" key="2">
    <source>
        <dbReference type="ARBA" id="ARBA00022553"/>
    </source>
</evidence>
<evidence type="ECO:0000313" key="7">
    <source>
        <dbReference type="Proteomes" id="UP001159405"/>
    </source>
</evidence>
<dbReference type="PANTHER" id="PTHR46963:SF2">
    <property type="match status" value="1"/>
</dbReference>
<accession>A0ABN8S5S4</accession>
<reference evidence="6 7" key="1">
    <citation type="submission" date="2022-05" db="EMBL/GenBank/DDBJ databases">
        <authorList>
            <consortium name="Genoscope - CEA"/>
            <person name="William W."/>
        </authorList>
    </citation>
    <scope>NUCLEOTIDE SEQUENCE [LARGE SCALE GENOMIC DNA]</scope>
</reference>
<sequence length="351" mass="39823">MPLSVNKTEPTTNLAPSKVMQAALDRHLKEKGYSLSIIKDREFLSSREVLEGKARKLRNEGKEKLPNKSRSLTREEEEVLWECGQLGNSSPRSLLYTIWWLLSQYLGLRGCQEHYTMNVEGFTLNKNDNGNEFITFAEGPTKTRQGGLRLQPRSVLPKMFATGDSRCPVALFKSYLAKRPEDLKLSGPFYLSCIDNPTKTDVWYKKSRMGKNAICRIMATMKENSPLQEMCPDKRLSNHSVRKTVVRKLKASGVPKSEIITITGHRQEQSVEAYDSGNEEEQRQLSKIIDGKEPQFNQTTSRVPLQPLIQSSAAISSGHVYNFHNCNVVINQGQATRHLQCHLLTPCRKLQ</sequence>
<evidence type="ECO:0000313" key="6">
    <source>
        <dbReference type="EMBL" id="CAH3185625.1"/>
    </source>
</evidence>
<organism evidence="6 7">
    <name type="scientific">Porites lobata</name>
    <dbReference type="NCBI Taxonomy" id="104759"/>
    <lineage>
        <taxon>Eukaryota</taxon>
        <taxon>Metazoa</taxon>
        <taxon>Cnidaria</taxon>
        <taxon>Anthozoa</taxon>
        <taxon>Hexacorallia</taxon>
        <taxon>Scleractinia</taxon>
        <taxon>Fungiina</taxon>
        <taxon>Poritidae</taxon>
        <taxon>Porites</taxon>
    </lineage>
</organism>
<keyword evidence="3" id="KW-0832">Ubl conjugation</keyword>
<feature type="domain" description="ZMYM2-like/QRICH1 C-terminal" evidence="5">
    <location>
        <begin position="73"/>
        <end position="219"/>
    </location>
</feature>
<evidence type="ECO:0000256" key="3">
    <source>
        <dbReference type="ARBA" id="ARBA00022843"/>
    </source>
</evidence>
<dbReference type="InterPro" id="IPR042838">
    <property type="entry name" value="KIAA1958"/>
</dbReference>
<evidence type="ECO:0000256" key="4">
    <source>
        <dbReference type="ARBA" id="ARBA00023172"/>
    </source>
</evidence>
<comment type="caution">
    <text evidence="6">The sequence shown here is derived from an EMBL/GenBank/DDBJ whole genome shotgun (WGS) entry which is preliminary data.</text>
</comment>
<protein>
    <recommendedName>
        <fullName evidence="5">ZMYM2-like/QRICH1 C-terminal domain-containing protein</fullName>
    </recommendedName>
</protein>
<name>A0ABN8S5S4_9CNID</name>
<dbReference type="SUPFAM" id="SSF56349">
    <property type="entry name" value="DNA breaking-rejoining enzymes"/>
    <property type="match status" value="1"/>
</dbReference>
<keyword evidence="1" id="KW-1017">Isopeptide bond</keyword>
<keyword evidence="2" id="KW-0597">Phosphoprotein</keyword>
<dbReference type="EMBL" id="CALNXK010000435">
    <property type="protein sequence ID" value="CAH3185625.1"/>
    <property type="molecule type" value="Genomic_DNA"/>
</dbReference>